<evidence type="ECO:0000313" key="2">
    <source>
        <dbReference type="EMBL" id="WDE10630.1"/>
    </source>
</evidence>
<name>A0ABY7VBL5_9GAMM</name>
<organism evidence="2 3">
    <name type="scientific">Thalassomonas haliotis</name>
    <dbReference type="NCBI Taxonomy" id="485448"/>
    <lineage>
        <taxon>Bacteria</taxon>
        <taxon>Pseudomonadati</taxon>
        <taxon>Pseudomonadota</taxon>
        <taxon>Gammaproteobacteria</taxon>
        <taxon>Alteromonadales</taxon>
        <taxon>Colwelliaceae</taxon>
        <taxon>Thalassomonas</taxon>
    </lineage>
</organism>
<evidence type="ECO:0000256" key="1">
    <source>
        <dbReference type="SAM" id="SignalP"/>
    </source>
</evidence>
<dbReference type="RefSeq" id="WP_274050676.1">
    <property type="nucleotide sequence ID" value="NZ_CP059693.1"/>
</dbReference>
<feature type="chain" id="PRO_5046959177" evidence="1">
    <location>
        <begin position="21"/>
        <end position="127"/>
    </location>
</feature>
<dbReference type="InterPro" id="IPR046634">
    <property type="entry name" value="DUF6746"/>
</dbReference>
<feature type="signal peptide" evidence="1">
    <location>
        <begin position="1"/>
        <end position="20"/>
    </location>
</feature>
<dbReference type="EMBL" id="CP059693">
    <property type="protein sequence ID" value="WDE10630.1"/>
    <property type="molecule type" value="Genomic_DNA"/>
</dbReference>
<evidence type="ECO:0000313" key="3">
    <source>
        <dbReference type="Proteomes" id="UP001215231"/>
    </source>
</evidence>
<protein>
    <submittedName>
        <fullName evidence="2">Uncharacterized protein</fullName>
    </submittedName>
</protein>
<reference evidence="2 3" key="1">
    <citation type="journal article" date="2022" name="Mar. Drugs">
        <title>Bioassay-Guided Fractionation Leads to the Detection of Cholic Acid Generated by the Rare Thalassomonas sp.</title>
        <authorList>
            <person name="Pheiffer F."/>
            <person name="Schneider Y.K."/>
            <person name="Hansen E.H."/>
            <person name="Andersen J.H."/>
            <person name="Isaksson J."/>
            <person name="Busche T."/>
            <person name="R C."/>
            <person name="Kalinowski J."/>
            <person name="Zyl L.V."/>
            <person name="Trindade M."/>
        </authorList>
    </citation>
    <scope>NUCLEOTIDE SEQUENCE [LARGE SCALE GENOMIC DNA]</scope>
    <source>
        <strain evidence="2 3">A5K-61T</strain>
    </source>
</reference>
<dbReference type="Proteomes" id="UP001215231">
    <property type="component" value="Chromosome"/>
</dbReference>
<sequence>MKKLLATAGCLLLTASVAQADEKYSHFPSLDAPTTTVALCNLAAFNQKLQTIAKKKTLTPEDMVKVHELTYTLENAVIRLKKDLDSIAVDLEKVHKASEHLDLKTIQSSGKDYLTATSLLVTPKECS</sequence>
<proteinExistence type="predicted"/>
<keyword evidence="1" id="KW-0732">Signal</keyword>
<accession>A0ABY7VBL5</accession>
<keyword evidence="3" id="KW-1185">Reference proteome</keyword>
<dbReference type="Pfam" id="PF20531">
    <property type="entry name" value="DUF6746"/>
    <property type="match status" value="1"/>
</dbReference>
<gene>
    <name evidence="2" type="ORF">H3N35_20575</name>
</gene>